<proteinExistence type="predicted"/>
<dbReference type="Pfam" id="PF09799">
    <property type="entry name" value="Transmemb_17"/>
    <property type="match status" value="1"/>
</dbReference>
<dbReference type="STRING" id="105231.A0A1Y1IPP0"/>
<protein>
    <recommendedName>
        <fullName evidence="8">Transmembrane protein</fullName>
    </recommendedName>
</protein>
<evidence type="ECO:0000256" key="5">
    <source>
        <dbReference type="SAM" id="Phobius"/>
    </source>
</evidence>
<feature type="transmembrane region" description="Helical" evidence="5">
    <location>
        <begin position="17"/>
        <end position="39"/>
    </location>
</feature>
<accession>A0A1Y1IPP0</accession>
<dbReference type="InterPro" id="IPR019184">
    <property type="entry name" value="Uncharacterised_TM-17"/>
</dbReference>
<dbReference type="Proteomes" id="UP000054558">
    <property type="component" value="Unassembled WGS sequence"/>
</dbReference>
<feature type="transmembrane region" description="Helical" evidence="5">
    <location>
        <begin position="83"/>
        <end position="103"/>
    </location>
</feature>
<evidence type="ECO:0000256" key="1">
    <source>
        <dbReference type="ARBA" id="ARBA00004141"/>
    </source>
</evidence>
<dbReference type="AlphaFoldDB" id="A0A1Y1IPP0"/>
<evidence type="ECO:0000313" key="7">
    <source>
        <dbReference type="Proteomes" id="UP000054558"/>
    </source>
</evidence>
<evidence type="ECO:0008006" key="8">
    <source>
        <dbReference type="Google" id="ProtNLM"/>
    </source>
</evidence>
<evidence type="ECO:0000256" key="4">
    <source>
        <dbReference type="ARBA" id="ARBA00023136"/>
    </source>
</evidence>
<keyword evidence="4 5" id="KW-0472">Membrane</keyword>
<keyword evidence="2 5" id="KW-0812">Transmembrane</keyword>
<dbReference type="PANTHER" id="PTHR13531">
    <property type="entry name" value="GEO07735P1-RELATED-RELATED"/>
    <property type="match status" value="1"/>
</dbReference>
<dbReference type="GO" id="GO:1905515">
    <property type="term" value="P:non-motile cilium assembly"/>
    <property type="evidence" value="ECO:0000318"/>
    <property type="project" value="GO_Central"/>
</dbReference>
<gene>
    <name evidence="6" type="ORF">KFL_007390050</name>
</gene>
<dbReference type="OrthoDB" id="262535at2759"/>
<keyword evidence="3 5" id="KW-1133">Transmembrane helix</keyword>
<dbReference type="PANTHER" id="PTHR13531:SF0">
    <property type="entry name" value="GEO07735P1-RELATED"/>
    <property type="match status" value="1"/>
</dbReference>
<dbReference type="GO" id="GO:0035869">
    <property type="term" value="C:ciliary transition zone"/>
    <property type="evidence" value="ECO:0000318"/>
    <property type="project" value="GO_Central"/>
</dbReference>
<evidence type="ECO:0000256" key="3">
    <source>
        <dbReference type="ARBA" id="ARBA00022989"/>
    </source>
</evidence>
<dbReference type="OMA" id="AEILMFV"/>
<organism evidence="6 7">
    <name type="scientific">Klebsormidium nitens</name>
    <name type="common">Green alga</name>
    <name type="synonym">Ulothrix nitens</name>
    <dbReference type="NCBI Taxonomy" id="105231"/>
    <lineage>
        <taxon>Eukaryota</taxon>
        <taxon>Viridiplantae</taxon>
        <taxon>Streptophyta</taxon>
        <taxon>Klebsormidiophyceae</taxon>
        <taxon>Klebsormidiales</taxon>
        <taxon>Klebsormidiaceae</taxon>
        <taxon>Klebsormidium</taxon>
    </lineage>
</organism>
<name>A0A1Y1IPP0_KLENI</name>
<evidence type="ECO:0000256" key="2">
    <source>
        <dbReference type="ARBA" id="ARBA00022692"/>
    </source>
</evidence>
<evidence type="ECO:0000313" key="6">
    <source>
        <dbReference type="EMBL" id="GAQ91181.1"/>
    </source>
</evidence>
<sequence>MAPGQARQVLTSLTLEILFYFGKLYDYFYWILTLLIFIYKGSKLPYPKHVFGLELAFLFMFLIVEPTRIFLGSKGNKTEQAGPLGWSLALAAPILSMHFYFILGQTYVLRIEQFLNGVGVGFAGLQVLMGLLTTAAFMNASQRL</sequence>
<dbReference type="GO" id="GO:0016020">
    <property type="term" value="C:membrane"/>
    <property type="evidence" value="ECO:0007669"/>
    <property type="project" value="UniProtKB-SubCell"/>
</dbReference>
<dbReference type="EMBL" id="DF237688">
    <property type="protein sequence ID" value="GAQ91181.1"/>
    <property type="molecule type" value="Genomic_DNA"/>
</dbReference>
<reference evidence="6 7" key="1">
    <citation type="journal article" date="2014" name="Nat. Commun.">
        <title>Klebsormidium flaccidum genome reveals primary factors for plant terrestrial adaptation.</title>
        <authorList>
            <person name="Hori K."/>
            <person name="Maruyama F."/>
            <person name="Fujisawa T."/>
            <person name="Togashi T."/>
            <person name="Yamamoto N."/>
            <person name="Seo M."/>
            <person name="Sato S."/>
            <person name="Yamada T."/>
            <person name="Mori H."/>
            <person name="Tajima N."/>
            <person name="Moriyama T."/>
            <person name="Ikeuchi M."/>
            <person name="Watanabe M."/>
            <person name="Wada H."/>
            <person name="Kobayashi K."/>
            <person name="Saito M."/>
            <person name="Masuda T."/>
            <person name="Sasaki-Sekimoto Y."/>
            <person name="Mashiguchi K."/>
            <person name="Awai K."/>
            <person name="Shimojima M."/>
            <person name="Masuda S."/>
            <person name="Iwai M."/>
            <person name="Nobusawa T."/>
            <person name="Narise T."/>
            <person name="Kondo S."/>
            <person name="Saito H."/>
            <person name="Sato R."/>
            <person name="Murakawa M."/>
            <person name="Ihara Y."/>
            <person name="Oshima-Yamada Y."/>
            <person name="Ohtaka K."/>
            <person name="Satoh M."/>
            <person name="Sonobe K."/>
            <person name="Ishii M."/>
            <person name="Ohtani R."/>
            <person name="Kanamori-Sato M."/>
            <person name="Honoki R."/>
            <person name="Miyazaki D."/>
            <person name="Mochizuki H."/>
            <person name="Umetsu J."/>
            <person name="Higashi K."/>
            <person name="Shibata D."/>
            <person name="Kamiya Y."/>
            <person name="Sato N."/>
            <person name="Nakamura Y."/>
            <person name="Tabata S."/>
            <person name="Ida S."/>
            <person name="Kurokawa K."/>
            <person name="Ohta H."/>
        </authorList>
    </citation>
    <scope>NUCLEOTIDE SEQUENCE [LARGE SCALE GENOMIC DNA]</scope>
    <source>
        <strain evidence="6 7">NIES-2285</strain>
    </source>
</reference>
<keyword evidence="7" id="KW-1185">Reference proteome</keyword>
<comment type="subcellular location">
    <subcellularLocation>
        <location evidence="1">Membrane</location>
        <topology evidence="1">Multi-pass membrane protein</topology>
    </subcellularLocation>
</comment>
<feature type="transmembrane region" description="Helical" evidence="5">
    <location>
        <begin position="51"/>
        <end position="71"/>
    </location>
</feature>
<feature type="transmembrane region" description="Helical" evidence="5">
    <location>
        <begin position="115"/>
        <end position="138"/>
    </location>
</feature>